<dbReference type="InterPro" id="IPR000504">
    <property type="entry name" value="RRM_dom"/>
</dbReference>
<dbReference type="InterPro" id="IPR006509">
    <property type="entry name" value="RBM39_SF"/>
</dbReference>
<dbReference type="Proteomes" id="UP000037460">
    <property type="component" value="Unassembled WGS sequence"/>
</dbReference>
<keyword evidence="2" id="KW-0677">Repeat</keyword>
<keyword evidence="3 4" id="KW-0694">RNA-binding</keyword>
<reference evidence="8" key="1">
    <citation type="journal article" date="2015" name="PLoS Genet.">
        <title>Genome Sequence and Transcriptome Analyses of Chrysochromulina tobin: Metabolic Tools for Enhanced Algal Fitness in the Prominent Order Prymnesiales (Haptophyceae).</title>
        <authorList>
            <person name="Hovde B.T."/>
            <person name="Deodato C.R."/>
            <person name="Hunsperger H.M."/>
            <person name="Ryken S.A."/>
            <person name="Yost W."/>
            <person name="Jha R.K."/>
            <person name="Patterson J."/>
            <person name="Monnat R.J. Jr."/>
            <person name="Barlow S.B."/>
            <person name="Starkenburg S.R."/>
            <person name="Cattolico R.A."/>
        </authorList>
    </citation>
    <scope>NUCLEOTIDE SEQUENCE</scope>
    <source>
        <strain evidence="8">CCMP291</strain>
    </source>
</reference>
<organism evidence="7 8">
    <name type="scientific">Chrysochromulina tobinii</name>
    <dbReference type="NCBI Taxonomy" id="1460289"/>
    <lineage>
        <taxon>Eukaryota</taxon>
        <taxon>Haptista</taxon>
        <taxon>Haptophyta</taxon>
        <taxon>Prymnesiophyceae</taxon>
        <taxon>Prymnesiales</taxon>
        <taxon>Chrysochromulinaceae</taxon>
        <taxon>Chrysochromulina</taxon>
    </lineage>
</organism>
<dbReference type="Gene3D" id="3.30.70.330">
    <property type="match status" value="3"/>
</dbReference>
<accession>A0A0M0JVM8</accession>
<protein>
    <submittedName>
        <fullName evidence="7">Splicing factor cc1-like protein</fullName>
    </submittedName>
</protein>
<evidence type="ECO:0000313" key="7">
    <source>
        <dbReference type="EMBL" id="KOO30615.1"/>
    </source>
</evidence>
<feature type="region of interest" description="Disordered" evidence="5">
    <location>
        <begin position="27"/>
        <end position="49"/>
    </location>
</feature>
<dbReference type="SMART" id="SM00360">
    <property type="entry name" value="RRM"/>
    <property type="match status" value="3"/>
</dbReference>
<dbReference type="InterPro" id="IPR012677">
    <property type="entry name" value="Nucleotide-bd_a/b_plait_sf"/>
</dbReference>
<comment type="caution">
    <text evidence="7">The sequence shown here is derived from an EMBL/GenBank/DDBJ whole genome shotgun (WGS) entry which is preliminary data.</text>
</comment>
<evidence type="ECO:0000256" key="2">
    <source>
        <dbReference type="ARBA" id="ARBA00022737"/>
    </source>
</evidence>
<dbReference type="EMBL" id="JWZX01002193">
    <property type="protein sequence ID" value="KOO30615.1"/>
    <property type="molecule type" value="Genomic_DNA"/>
</dbReference>
<proteinExistence type="predicted"/>
<dbReference type="Pfam" id="PF00076">
    <property type="entry name" value="RRM_1"/>
    <property type="match status" value="2"/>
</dbReference>
<dbReference type="PANTHER" id="PTHR48036">
    <property type="entry name" value="SPLICING FACTOR (PAD-1), PUTATIVE (AFU_ORTHOLOGUE AFUA_1G15810)-RELATED"/>
    <property type="match status" value="1"/>
</dbReference>
<dbReference type="Pfam" id="PF15519">
    <property type="entry name" value="RBM39linker"/>
    <property type="match status" value="1"/>
</dbReference>
<dbReference type="GO" id="GO:0003723">
    <property type="term" value="F:RNA binding"/>
    <property type="evidence" value="ECO:0007669"/>
    <property type="project" value="UniProtKB-UniRule"/>
</dbReference>
<name>A0A0M0JVM8_9EUKA</name>
<gene>
    <name evidence="7" type="ORF">Ctob_006753</name>
</gene>
<dbReference type="NCBIfam" id="TIGR01622">
    <property type="entry name" value="SF-CC1"/>
    <property type="match status" value="1"/>
</dbReference>
<dbReference type="PROSITE" id="PS50102">
    <property type="entry name" value="RRM"/>
    <property type="match status" value="2"/>
</dbReference>
<evidence type="ECO:0000313" key="8">
    <source>
        <dbReference type="Proteomes" id="UP000037460"/>
    </source>
</evidence>
<evidence type="ECO:0000256" key="4">
    <source>
        <dbReference type="PROSITE-ProRule" id="PRU00176"/>
    </source>
</evidence>
<keyword evidence="8" id="KW-1185">Reference proteome</keyword>
<dbReference type="GO" id="GO:0006397">
    <property type="term" value="P:mRNA processing"/>
    <property type="evidence" value="ECO:0007669"/>
    <property type="project" value="InterPro"/>
</dbReference>
<feature type="domain" description="RRM" evidence="6">
    <location>
        <begin position="192"/>
        <end position="270"/>
    </location>
</feature>
<keyword evidence="1" id="KW-0597">Phosphoprotein</keyword>
<dbReference type="OrthoDB" id="8123449at2759"/>
<dbReference type="CDD" id="cd12285">
    <property type="entry name" value="RRM3_RBM39_like"/>
    <property type="match status" value="1"/>
</dbReference>
<dbReference type="InterPro" id="IPR029123">
    <property type="entry name" value="RBM39_linker"/>
</dbReference>
<evidence type="ECO:0000256" key="3">
    <source>
        <dbReference type="ARBA" id="ARBA00022884"/>
    </source>
</evidence>
<evidence type="ECO:0000259" key="6">
    <source>
        <dbReference type="PROSITE" id="PS50102"/>
    </source>
</evidence>
<dbReference type="SUPFAM" id="SSF54928">
    <property type="entry name" value="RNA-binding domain, RBD"/>
    <property type="match status" value="2"/>
</dbReference>
<dbReference type="GO" id="GO:0005634">
    <property type="term" value="C:nucleus"/>
    <property type="evidence" value="ECO:0007669"/>
    <property type="project" value="InterPro"/>
</dbReference>
<feature type="domain" description="RRM" evidence="6">
    <location>
        <begin position="67"/>
        <end position="144"/>
    </location>
</feature>
<evidence type="ECO:0000256" key="5">
    <source>
        <dbReference type="SAM" id="MobiDB-lite"/>
    </source>
</evidence>
<dbReference type="InterPro" id="IPR035979">
    <property type="entry name" value="RBD_domain_sf"/>
</dbReference>
<sequence>MRRPEAAAASPDEVAANKAAVAAYMAVDGELPGEQPDEQPGEKKRKRVDTYYDNESDLVTLSEKDDRTVMVRQLHPRTGEFDVFELFSKAGTVIDVRLITDERSGKCVGVGYVEMGHVREVEACLKLNGTTLCGNPIVVQHSLAIKNRLSSQGASQSDIRAAGHILSSASASGTGLASAAGGALGLPESGGVKLYVGGLDYSFTENQIREIFVSFGELDHVSLQHDAGTGMSRGFAFVNFKNADEGRRCVEQMDGFSLAGRTIKVSVATNQDSSAKALQSLPQLNPAAAAAAGFSGSLQLGAHHGGGMGGAAMAAMAAVHSDNLVSSLDGLDESGSGKGEKLGASQRAALVMRLAQNAGMDVPDATRKAAAQSYAFGAGADPGGAGSRCVLLKNMFDRLDDEVVANPNFFTELADDVRGECTKLGTVLFCGADKWSNGFVYVKMLSAQDAARVIEVMNGRFFAKNKIIAATTPEDVLDKKFKLHNPALVARR</sequence>
<evidence type="ECO:0000256" key="1">
    <source>
        <dbReference type="ARBA" id="ARBA00022553"/>
    </source>
</evidence>
<dbReference type="AlphaFoldDB" id="A0A0M0JVM8"/>